<keyword evidence="3" id="KW-1185">Reference proteome</keyword>
<dbReference type="EMBL" id="RIBS01000003">
    <property type="protein sequence ID" value="RNF84507.1"/>
    <property type="molecule type" value="Genomic_DNA"/>
</dbReference>
<name>A0A3M8ST66_9GAMM</name>
<proteinExistence type="predicted"/>
<keyword evidence="1" id="KW-0732">Signal</keyword>
<protein>
    <submittedName>
        <fullName evidence="2">DUF4124 domain-containing protein</fullName>
    </submittedName>
</protein>
<gene>
    <name evidence="2" type="ORF">EER27_09090</name>
</gene>
<organism evidence="2 3">
    <name type="scientific">Montanilutibacter psychrotolerans</name>
    <dbReference type="NCBI Taxonomy" id="1327343"/>
    <lineage>
        <taxon>Bacteria</taxon>
        <taxon>Pseudomonadati</taxon>
        <taxon>Pseudomonadota</taxon>
        <taxon>Gammaproteobacteria</taxon>
        <taxon>Lysobacterales</taxon>
        <taxon>Lysobacteraceae</taxon>
        <taxon>Montanilutibacter</taxon>
    </lineage>
</organism>
<reference evidence="2 3" key="1">
    <citation type="submission" date="2018-11" db="EMBL/GenBank/DDBJ databases">
        <title>Lysobacter cryohumiis sp. nov., isolated from soil in the Tianshan Mountains, Xinjiang, China.</title>
        <authorList>
            <person name="Luo Y."/>
            <person name="Sheng H."/>
        </authorList>
    </citation>
    <scope>NUCLEOTIDE SEQUENCE [LARGE SCALE GENOMIC DNA]</scope>
    <source>
        <strain evidence="2 3">ZS60</strain>
    </source>
</reference>
<evidence type="ECO:0000256" key="1">
    <source>
        <dbReference type="SAM" id="SignalP"/>
    </source>
</evidence>
<comment type="caution">
    <text evidence="2">The sequence shown here is derived from an EMBL/GenBank/DDBJ whole genome shotgun (WGS) entry which is preliminary data.</text>
</comment>
<evidence type="ECO:0000313" key="2">
    <source>
        <dbReference type="EMBL" id="RNF84507.1"/>
    </source>
</evidence>
<evidence type="ECO:0000313" key="3">
    <source>
        <dbReference type="Proteomes" id="UP000267049"/>
    </source>
</evidence>
<dbReference type="Proteomes" id="UP000267049">
    <property type="component" value="Unassembled WGS sequence"/>
</dbReference>
<feature type="chain" id="PRO_5018250542" evidence="1">
    <location>
        <begin position="22"/>
        <end position="214"/>
    </location>
</feature>
<dbReference type="RefSeq" id="WP_123087708.1">
    <property type="nucleotide sequence ID" value="NZ_RIBS01000003.1"/>
</dbReference>
<accession>A0A3M8ST66</accession>
<feature type="signal peptide" evidence="1">
    <location>
        <begin position="1"/>
        <end position="21"/>
    </location>
</feature>
<sequence length="214" mass="22630">MRAWMSLPVLVLLLSSGVATAQQEVVIYKCTDASGAQTFQNNERCPKGSREERKVLEAPTPSYAAPAYVPPPMPASPAAARPAASAAAAPPPAVYDTASDVERLPPPVLYECTTYDKDRYLSESGEAQQRCAPLATSDLGGLSGSGGASSCQMVSDRCQRIPDGAVCAAWKQRLGEAEAGLRFGRSETREVVQAERDRVARIVAESTCAQAAKP</sequence>
<dbReference type="OrthoDB" id="5974493at2"/>
<dbReference type="AlphaFoldDB" id="A0A3M8ST66"/>